<proteinExistence type="predicted"/>
<accession>A0A5Q2V8M1</accession>
<evidence type="ECO:0000313" key="2">
    <source>
        <dbReference type="Proteomes" id="UP000381260"/>
    </source>
</evidence>
<protein>
    <submittedName>
        <fullName evidence="1">Uncharacterized protein</fullName>
    </submittedName>
</protein>
<name>A0A5Q2V8M1_SERPR</name>
<gene>
    <name evidence="1" type="ORF">GHV41_06140</name>
</gene>
<sequence>MTMGIQTTEDGRHIFIFSMELKVTLRFGAVQREVKMPEYGAQRLMRNQDRWVF</sequence>
<reference evidence="1 2" key="1">
    <citation type="submission" date="2019-11" db="EMBL/GenBank/DDBJ databases">
        <title>The Phosphoenolpyruvate Phosphotransferase System Regulates Serratia proteamaculans 336X Biofilm Formation and Wheat Roots colonization.</title>
        <authorList>
            <person name="Liu F."/>
        </authorList>
    </citation>
    <scope>NUCLEOTIDE SEQUENCE [LARGE SCALE GENOMIC DNA]</scope>
    <source>
        <strain evidence="1 2">336X</strain>
    </source>
</reference>
<evidence type="ECO:0000313" key="1">
    <source>
        <dbReference type="EMBL" id="QGH60450.1"/>
    </source>
</evidence>
<dbReference type="RefSeq" id="WP_153857951.1">
    <property type="nucleotide sequence ID" value="NZ_CP045913.1"/>
</dbReference>
<dbReference type="AlphaFoldDB" id="A0A5Q2V8M1"/>
<organism evidence="1 2">
    <name type="scientific">Serratia proteamaculans</name>
    <dbReference type="NCBI Taxonomy" id="28151"/>
    <lineage>
        <taxon>Bacteria</taxon>
        <taxon>Pseudomonadati</taxon>
        <taxon>Pseudomonadota</taxon>
        <taxon>Gammaproteobacteria</taxon>
        <taxon>Enterobacterales</taxon>
        <taxon>Yersiniaceae</taxon>
        <taxon>Serratia</taxon>
    </lineage>
</organism>
<dbReference type="Proteomes" id="UP000381260">
    <property type="component" value="Chromosome"/>
</dbReference>
<dbReference type="EMBL" id="CP045913">
    <property type="protein sequence ID" value="QGH60450.1"/>
    <property type="molecule type" value="Genomic_DNA"/>
</dbReference>